<dbReference type="GO" id="GO:0042274">
    <property type="term" value="P:ribosomal small subunit biogenesis"/>
    <property type="evidence" value="ECO:0007669"/>
    <property type="project" value="UniProtKB-UniRule"/>
</dbReference>
<protein>
    <recommendedName>
        <fullName evidence="10">Small ribosomal subunit biogenesis GTPase RsgA</fullName>
        <ecNumber evidence="10">3.6.1.-</ecNumber>
    </recommendedName>
</protein>
<feature type="region of interest" description="Disordered" evidence="11">
    <location>
        <begin position="324"/>
        <end position="348"/>
    </location>
</feature>
<comment type="subunit">
    <text evidence="10">Monomer. Associates with 30S ribosomal subunit, binds 16S rRNA.</text>
</comment>
<comment type="similarity">
    <text evidence="10">Belongs to the TRAFAC class YlqF/YawG GTPase family. RsgA subfamily.</text>
</comment>
<evidence type="ECO:0000256" key="2">
    <source>
        <dbReference type="ARBA" id="ARBA00022517"/>
    </source>
</evidence>
<dbReference type="InterPro" id="IPR004881">
    <property type="entry name" value="Ribosome_biogen_GTPase_RsgA"/>
</dbReference>
<evidence type="ECO:0000256" key="7">
    <source>
        <dbReference type="ARBA" id="ARBA00022833"/>
    </source>
</evidence>
<dbReference type="InterPro" id="IPR030378">
    <property type="entry name" value="G_CP_dom"/>
</dbReference>
<dbReference type="Gene3D" id="1.10.40.50">
    <property type="entry name" value="Probable gtpase engc, domain 3"/>
    <property type="match status" value="1"/>
</dbReference>
<keyword evidence="2 10" id="KW-0690">Ribosome biogenesis</keyword>
<keyword evidence="8 10" id="KW-0694">RNA-binding</keyword>
<dbReference type="GO" id="GO:0003924">
    <property type="term" value="F:GTPase activity"/>
    <property type="evidence" value="ECO:0007669"/>
    <property type="project" value="UniProtKB-UniRule"/>
</dbReference>
<feature type="domain" description="CP-type G" evidence="13">
    <location>
        <begin position="100"/>
        <end position="257"/>
    </location>
</feature>
<feature type="binding site" evidence="10">
    <location>
        <position position="285"/>
    </location>
    <ligand>
        <name>Zn(2+)</name>
        <dbReference type="ChEBI" id="CHEBI:29105"/>
    </ligand>
</feature>
<dbReference type="RefSeq" id="WP_257452388.1">
    <property type="nucleotide sequence ID" value="NZ_JANIPJ010000031.1"/>
</dbReference>
<name>A0A9X2SBH4_9BACL</name>
<dbReference type="InterPro" id="IPR010914">
    <property type="entry name" value="RsgA_GTPase_dom"/>
</dbReference>
<feature type="binding site" evidence="10">
    <location>
        <position position="293"/>
    </location>
    <ligand>
        <name>Zn(2+)</name>
        <dbReference type="ChEBI" id="CHEBI:29105"/>
    </ligand>
</feature>
<accession>A0A9X2SBH4</accession>
<dbReference type="PANTHER" id="PTHR32120">
    <property type="entry name" value="SMALL RIBOSOMAL SUBUNIT BIOGENESIS GTPASE RSGA"/>
    <property type="match status" value="1"/>
</dbReference>
<dbReference type="NCBIfam" id="TIGR00157">
    <property type="entry name" value="ribosome small subunit-dependent GTPase A"/>
    <property type="match status" value="1"/>
</dbReference>
<comment type="cofactor">
    <cofactor evidence="10">
        <name>Zn(2+)</name>
        <dbReference type="ChEBI" id="CHEBI:29105"/>
    </cofactor>
    <text evidence="10">Binds 1 zinc ion per subunit.</text>
</comment>
<dbReference type="Gene3D" id="3.40.50.300">
    <property type="entry name" value="P-loop containing nucleotide triphosphate hydrolases"/>
    <property type="match status" value="1"/>
</dbReference>
<feature type="domain" description="EngC GTPase" evidence="12">
    <location>
        <begin position="108"/>
        <end position="255"/>
    </location>
</feature>
<evidence type="ECO:0000256" key="5">
    <source>
        <dbReference type="ARBA" id="ARBA00022741"/>
    </source>
</evidence>
<dbReference type="Pfam" id="PF03193">
    <property type="entry name" value="RsgA_GTPase"/>
    <property type="match status" value="1"/>
</dbReference>
<evidence type="ECO:0000256" key="3">
    <source>
        <dbReference type="ARBA" id="ARBA00022723"/>
    </source>
</evidence>
<feature type="binding site" evidence="10">
    <location>
        <begin position="147"/>
        <end position="150"/>
    </location>
    <ligand>
        <name>GTP</name>
        <dbReference type="ChEBI" id="CHEBI:37565"/>
    </ligand>
</feature>
<reference evidence="14" key="1">
    <citation type="submission" date="2022-08" db="EMBL/GenBank/DDBJ databases">
        <title>The genomic sequence of strain Paenibacillus sp. SCIV0701.</title>
        <authorList>
            <person name="Zhao H."/>
        </authorList>
    </citation>
    <scope>NUCLEOTIDE SEQUENCE</scope>
    <source>
        <strain evidence="14">SCIV0701</strain>
    </source>
</reference>
<dbReference type="PANTHER" id="PTHR32120:SF10">
    <property type="entry name" value="SMALL RIBOSOMAL SUBUNIT BIOGENESIS GTPASE RSGA"/>
    <property type="match status" value="1"/>
</dbReference>
<keyword evidence="1 10" id="KW-0963">Cytoplasm</keyword>
<dbReference type="GO" id="GO:0005737">
    <property type="term" value="C:cytoplasm"/>
    <property type="evidence" value="ECO:0007669"/>
    <property type="project" value="UniProtKB-SubCell"/>
</dbReference>
<comment type="subcellular location">
    <subcellularLocation>
        <location evidence="10">Cytoplasm</location>
    </subcellularLocation>
</comment>
<evidence type="ECO:0000256" key="10">
    <source>
        <dbReference type="HAMAP-Rule" id="MF_01820"/>
    </source>
</evidence>
<keyword evidence="3 10" id="KW-0479">Metal-binding</keyword>
<keyword evidence="9 10" id="KW-0342">GTP-binding</keyword>
<evidence type="ECO:0000259" key="13">
    <source>
        <dbReference type="PROSITE" id="PS51721"/>
    </source>
</evidence>
<dbReference type="HAMAP" id="MF_01820">
    <property type="entry name" value="GTPase_RsgA"/>
    <property type="match status" value="1"/>
</dbReference>
<dbReference type="InterPro" id="IPR027417">
    <property type="entry name" value="P-loop_NTPase"/>
</dbReference>
<evidence type="ECO:0000256" key="9">
    <source>
        <dbReference type="ARBA" id="ARBA00023134"/>
    </source>
</evidence>
<evidence type="ECO:0000256" key="4">
    <source>
        <dbReference type="ARBA" id="ARBA00022730"/>
    </source>
</evidence>
<proteinExistence type="inferred from homology"/>
<feature type="binding site" evidence="10">
    <location>
        <position position="280"/>
    </location>
    <ligand>
        <name>Zn(2+)</name>
        <dbReference type="ChEBI" id="CHEBI:29105"/>
    </ligand>
</feature>
<keyword evidence="15" id="KW-1185">Reference proteome</keyword>
<dbReference type="SUPFAM" id="SSF52540">
    <property type="entry name" value="P-loop containing nucleoside triphosphate hydrolases"/>
    <property type="match status" value="1"/>
</dbReference>
<comment type="caution">
    <text evidence="14">The sequence shown here is derived from an EMBL/GenBank/DDBJ whole genome shotgun (WGS) entry which is preliminary data.</text>
</comment>
<organism evidence="14 15">
    <name type="scientific">Paenibacillus soyae</name>
    <dbReference type="NCBI Taxonomy" id="2969249"/>
    <lineage>
        <taxon>Bacteria</taxon>
        <taxon>Bacillati</taxon>
        <taxon>Bacillota</taxon>
        <taxon>Bacilli</taxon>
        <taxon>Bacillales</taxon>
        <taxon>Paenibacillaceae</taxon>
        <taxon>Paenibacillus</taxon>
    </lineage>
</organism>
<keyword evidence="7 10" id="KW-0862">Zinc</keyword>
<dbReference type="AlphaFoldDB" id="A0A9X2SBH4"/>
<dbReference type="Proteomes" id="UP001141950">
    <property type="component" value="Unassembled WGS sequence"/>
</dbReference>
<keyword evidence="6 10" id="KW-0378">Hydrolase</keyword>
<dbReference type="EMBL" id="JANIPJ010000031">
    <property type="protein sequence ID" value="MCR2807694.1"/>
    <property type="molecule type" value="Genomic_DNA"/>
</dbReference>
<dbReference type="PROSITE" id="PS50936">
    <property type="entry name" value="ENGC_GTPASE"/>
    <property type="match status" value="1"/>
</dbReference>
<sequence>MELTELGWNPVFQQHYEPFRERGYSVGRIVKEHRQIYDVASPGGERLGELAGKLRFNAALRADLPAVGDWVVMKEEADRAIIHAILPRVSKVSRSVAGAVTEEQIVAANIDTILIVMALNQDFNLRRLERYLLLVWESGASPVIVLSKSDLSSDAEGQTAQVQAIAPGVPVHAISALNTEGIHALETYLVQGRTLAVIGSSGVGKSTLINVLAGKELQRVNDIRYGDDRGKHTTTHRELIVLPNGGIIVDTPGMRELQLIGRDDGAGAAFEDIVRLSESCRYRDCQHRNDPGCAIQGAIASGELDPKRYQSYLKLEKELAYAKRREQEKGRRVNKPDRKTERIRWEED</sequence>
<evidence type="ECO:0000313" key="15">
    <source>
        <dbReference type="Proteomes" id="UP001141950"/>
    </source>
</evidence>
<evidence type="ECO:0000256" key="1">
    <source>
        <dbReference type="ARBA" id="ARBA00022490"/>
    </source>
</evidence>
<evidence type="ECO:0000256" key="8">
    <source>
        <dbReference type="ARBA" id="ARBA00022884"/>
    </source>
</evidence>
<dbReference type="PROSITE" id="PS51721">
    <property type="entry name" value="G_CP"/>
    <property type="match status" value="1"/>
</dbReference>
<evidence type="ECO:0000256" key="6">
    <source>
        <dbReference type="ARBA" id="ARBA00022801"/>
    </source>
</evidence>
<gene>
    <name evidence="10 14" type="primary">rsgA</name>
    <name evidence="14" type="ORF">NQZ67_27765</name>
</gene>
<dbReference type="GO" id="GO:0019843">
    <property type="term" value="F:rRNA binding"/>
    <property type="evidence" value="ECO:0007669"/>
    <property type="project" value="UniProtKB-KW"/>
</dbReference>
<keyword evidence="5 10" id="KW-0547">Nucleotide-binding</keyword>
<evidence type="ECO:0000313" key="14">
    <source>
        <dbReference type="EMBL" id="MCR2807694.1"/>
    </source>
</evidence>
<dbReference type="GO" id="GO:0005525">
    <property type="term" value="F:GTP binding"/>
    <property type="evidence" value="ECO:0007669"/>
    <property type="project" value="UniProtKB-UniRule"/>
</dbReference>
<dbReference type="GO" id="GO:0046872">
    <property type="term" value="F:metal ion binding"/>
    <property type="evidence" value="ECO:0007669"/>
    <property type="project" value="UniProtKB-KW"/>
</dbReference>
<feature type="binding site" evidence="10">
    <location>
        <begin position="199"/>
        <end position="207"/>
    </location>
    <ligand>
        <name>GTP</name>
        <dbReference type="ChEBI" id="CHEBI:37565"/>
    </ligand>
</feature>
<feature type="binding site" evidence="10">
    <location>
        <position position="287"/>
    </location>
    <ligand>
        <name>Zn(2+)</name>
        <dbReference type="ChEBI" id="CHEBI:29105"/>
    </ligand>
</feature>
<comment type="function">
    <text evidence="10">One of several proteins that assist in the late maturation steps of the functional core of the 30S ribosomal subunit. Helps release RbfA from mature subunits. May play a role in the assembly of ribosomal proteins into the subunit. Circularly permuted GTPase that catalyzes slow GTP hydrolysis, GTPase activity is stimulated by the 30S ribosomal subunit.</text>
</comment>
<dbReference type="EC" id="3.6.1.-" evidence="10"/>
<keyword evidence="4 10" id="KW-0699">rRNA-binding</keyword>
<evidence type="ECO:0000256" key="11">
    <source>
        <dbReference type="SAM" id="MobiDB-lite"/>
    </source>
</evidence>
<dbReference type="CDD" id="cd01854">
    <property type="entry name" value="YjeQ_EngC"/>
    <property type="match status" value="1"/>
</dbReference>
<evidence type="ECO:0000259" key="12">
    <source>
        <dbReference type="PROSITE" id="PS50936"/>
    </source>
</evidence>